<dbReference type="Proteomes" id="UP000671940">
    <property type="component" value="Segment"/>
</dbReference>
<evidence type="ECO:0000313" key="2">
    <source>
        <dbReference type="Proteomes" id="UP000671940"/>
    </source>
</evidence>
<evidence type="ECO:0000313" key="1">
    <source>
        <dbReference type="EMBL" id="QJB21929.1"/>
    </source>
</evidence>
<gene>
    <name evidence="1" type="ORF">XccvBFoX3_gp29</name>
</gene>
<proteinExistence type="predicted"/>
<organism evidence="1 2">
    <name type="scientific">Xanthomonas phage FoX3</name>
    <dbReference type="NCBI Taxonomy" id="2723899"/>
    <lineage>
        <taxon>Viruses</taxon>
        <taxon>Duplodnaviria</taxon>
        <taxon>Heunggongvirae</taxon>
        <taxon>Uroviricota</taxon>
        <taxon>Caudoviricetes</taxon>
        <taxon>Foxunavirus</taxon>
        <taxon>Foxunavirus fox3</taxon>
    </lineage>
</organism>
<keyword evidence="2" id="KW-1185">Reference proteome</keyword>
<protein>
    <submittedName>
        <fullName evidence="1">Uncharacterized protein</fullName>
    </submittedName>
</protein>
<dbReference type="EMBL" id="MT161383">
    <property type="protein sequence ID" value="QJB21929.1"/>
    <property type="molecule type" value="Genomic_DNA"/>
</dbReference>
<reference evidence="1" key="1">
    <citation type="submission" date="2020-03" db="EMBL/GenBank/DDBJ databases">
        <title>Development of an integrated pest management strategy to control Xanthomonas campestris pv. campestris using bacteriophages.</title>
        <authorList>
            <person name="Holtappels D."/>
            <person name="Lavigne R."/>
            <person name="Wagemans J."/>
        </authorList>
    </citation>
    <scope>NUCLEOTIDE SEQUENCE</scope>
</reference>
<accession>A0A858NN33</accession>
<name>A0A858NN33_9CAUD</name>
<sequence>MQASNVRAAKYVAVRPSSGTTANILPAWATPGRAVEDRQPCGCKVPAAKPRRAGPEWAIRVSVLS</sequence>